<reference evidence="2 4" key="2">
    <citation type="submission" date="2017-05" db="EMBL/GenBank/DDBJ databases">
        <title>The draft genome of the hyperthermophilic archaeon 'Pyrodictium delaneyi strain Hulk', an iron and nitrate reducer, reveals the capacity for sulfate reduction.</title>
        <authorList>
            <person name="Demey L.M."/>
            <person name="Miller C."/>
            <person name="Manzella M."/>
            <person name="Reguera G."/>
            <person name="Kashefi K."/>
        </authorList>
    </citation>
    <scope>NUCLEOTIDE SEQUENCE [LARGE SCALE GENOMIC DNA]</scope>
    <source>
        <strain evidence="2 4">Hulk</strain>
    </source>
</reference>
<gene>
    <name evidence="2" type="ORF">Pdsh_09740</name>
    <name evidence="1" type="ORF">Pyrde_0627</name>
</gene>
<dbReference type="Proteomes" id="UP000058613">
    <property type="component" value="Chromosome"/>
</dbReference>
<dbReference type="Proteomes" id="UP000196694">
    <property type="component" value="Unassembled WGS sequence"/>
</dbReference>
<evidence type="ECO:0000313" key="1">
    <source>
        <dbReference type="EMBL" id="ALL00677.1"/>
    </source>
</evidence>
<keyword evidence="4" id="KW-1185">Reference proteome</keyword>
<dbReference type="GeneID" id="26098963"/>
<evidence type="ECO:0000313" key="2">
    <source>
        <dbReference type="EMBL" id="OWJ54123.1"/>
    </source>
</evidence>
<dbReference type="OrthoDB" id="15426at2157"/>
<dbReference type="EMBL" id="NCQP01000007">
    <property type="protein sequence ID" value="OWJ54123.1"/>
    <property type="molecule type" value="Genomic_DNA"/>
</dbReference>
<dbReference type="AlphaFoldDB" id="A0A0P0N2W8"/>
<dbReference type="KEGG" id="pdl:Pyrde_0627"/>
<proteinExistence type="predicted"/>
<evidence type="ECO:0000313" key="3">
    <source>
        <dbReference type="Proteomes" id="UP000058613"/>
    </source>
</evidence>
<evidence type="ECO:0000313" key="4">
    <source>
        <dbReference type="Proteomes" id="UP000196694"/>
    </source>
</evidence>
<organism evidence="1 3">
    <name type="scientific">Pyrodictium delaneyi</name>
    <dbReference type="NCBI Taxonomy" id="1273541"/>
    <lineage>
        <taxon>Archaea</taxon>
        <taxon>Thermoproteota</taxon>
        <taxon>Thermoprotei</taxon>
        <taxon>Desulfurococcales</taxon>
        <taxon>Pyrodictiaceae</taxon>
        <taxon>Pyrodictium</taxon>
    </lineage>
</organism>
<accession>A0A0P0N2W8</accession>
<sequence>MVELHSLESIVRPIARRRGYSLRSEKDVLRIKHPDAPFFIEVRPTSSGILVKVGYEGLRDYIRDVIDAEEDPRSFIEDVLDEISMVAHEIYDALKRAGMNVKLDARTAVMDTLEELEEAEEE</sequence>
<dbReference type="EMBL" id="CP013011">
    <property type="protein sequence ID" value="ALL00677.1"/>
    <property type="molecule type" value="Genomic_DNA"/>
</dbReference>
<protein>
    <submittedName>
        <fullName evidence="1">Uncharacterized protein</fullName>
    </submittedName>
</protein>
<name>A0A0P0N2W8_9CREN</name>
<reference evidence="1 3" key="1">
    <citation type="submission" date="2015-10" db="EMBL/GenBank/DDBJ databases">
        <title>Complete genome sequence of hyperthermophilic archaeon Pyrodictium delaneyi Su06.</title>
        <authorList>
            <person name="Jung J.-H."/>
            <person name="Lin J."/>
            <person name="Holden J.F."/>
            <person name="Park C.-S."/>
        </authorList>
    </citation>
    <scope>NUCLEOTIDE SEQUENCE [LARGE SCALE GENOMIC DNA]</scope>
    <source>
        <strain evidence="1 3">Su06</strain>
    </source>
</reference>
<dbReference type="RefSeq" id="WP_055408135.1">
    <property type="nucleotide sequence ID" value="NZ_CP013011.1"/>
</dbReference>